<evidence type="ECO:0000256" key="1">
    <source>
        <dbReference type="SAM" id="MobiDB-lite"/>
    </source>
</evidence>
<gene>
    <name evidence="2" type="ORF">GS4_05_02560</name>
</gene>
<dbReference type="STRING" id="1223545.GS4_05_02560"/>
<evidence type="ECO:0000313" key="3">
    <source>
        <dbReference type="Proteomes" id="UP000011666"/>
    </source>
</evidence>
<name>M0QEL5_9ACTN</name>
<dbReference type="EMBL" id="BANX01000005">
    <property type="protein sequence ID" value="GAC67043.1"/>
    <property type="molecule type" value="Genomic_DNA"/>
</dbReference>
<dbReference type="Proteomes" id="UP000011666">
    <property type="component" value="Unassembled WGS sequence"/>
</dbReference>
<evidence type="ECO:0000313" key="2">
    <source>
        <dbReference type="EMBL" id="GAC67043.1"/>
    </source>
</evidence>
<proteinExistence type="predicted"/>
<organism evidence="2 3">
    <name type="scientific">Gordonia soli NBRC 108243</name>
    <dbReference type="NCBI Taxonomy" id="1223545"/>
    <lineage>
        <taxon>Bacteria</taxon>
        <taxon>Bacillati</taxon>
        <taxon>Actinomycetota</taxon>
        <taxon>Actinomycetes</taxon>
        <taxon>Mycobacteriales</taxon>
        <taxon>Gordoniaceae</taxon>
        <taxon>Gordonia</taxon>
    </lineage>
</organism>
<keyword evidence="3" id="KW-1185">Reference proteome</keyword>
<protein>
    <submittedName>
        <fullName evidence="2">Uncharacterized protein</fullName>
    </submittedName>
</protein>
<dbReference type="AlphaFoldDB" id="M0QEL5"/>
<dbReference type="RefSeq" id="WP_007617813.1">
    <property type="nucleotide sequence ID" value="NZ_BANX01000005.1"/>
</dbReference>
<comment type="caution">
    <text evidence="2">The sequence shown here is derived from an EMBL/GenBank/DDBJ whole genome shotgun (WGS) entry which is preliminary data.</text>
</comment>
<accession>M0QEL5</accession>
<reference evidence="2 3" key="1">
    <citation type="submission" date="2013-01" db="EMBL/GenBank/DDBJ databases">
        <title>Whole genome shotgun sequence of Gordonia soli NBRC 108243.</title>
        <authorList>
            <person name="Isaki-Nakamura S."/>
            <person name="Hosoyama A."/>
            <person name="Tsuchikane K."/>
            <person name="Ando Y."/>
            <person name="Baba S."/>
            <person name="Ohji S."/>
            <person name="Hamada M."/>
            <person name="Tamura T."/>
            <person name="Yamazoe A."/>
            <person name="Yamazaki S."/>
            <person name="Fujita N."/>
        </authorList>
    </citation>
    <scope>NUCLEOTIDE SEQUENCE [LARGE SCALE GENOMIC DNA]</scope>
    <source>
        <strain evidence="2 3">NBRC 108243</strain>
    </source>
</reference>
<sequence>MTVAVRLGGALAALVLVFVVAFGVGRAVGPIGTDQPTNGGTEVVHQPGHHGQH</sequence>
<feature type="region of interest" description="Disordered" evidence="1">
    <location>
        <begin position="31"/>
        <end position="53"/>
    </location>
</feature>